<evidence type="ECO:0000313" key="3">
    <source>
        <dbReference type="Proteomes" id="UP000053477"/>
    </source>
</evidence>
<dbReference type="PANTHER" id="PTHR13169:SF0">
    <property type="entry name" value="UBIQUITIN-LIKE PROTEIN 3"/>
    <property type="match status" value="1"/>
</dbReference>
<evidence type="ECO:0000313" key="2">
    <source>
        <dbReference type="EMBL" id="KLO07066.1"/>
    </source>
</evidence>
<evidence type="ECO:0000259" key="1">
    <source>
        <dbReference type="Pfam" id="PF13881"/>
    </source>
</evidence>
<keyword evidence="3" id="KW-1185">Reference proteome</keyword>
<dbReference type="SUPFAM" id="SSF54236">
    <property type="entry name" value="Ubiquitin-like"/>
    <property type="match status" value="1"/>
</dbReference>
<dbReference type="OrthoDB" id="1043111at2759"/>
<dbReference type="STRING" id="27342.A0A0H2RQJ3"/>
<dbReference type="PANTHER" id="PTHR13169">
    <property type="entry name" value="UBIQUITIN-LIKE PROTEIN 3 HCG-1 PROTEIN"/>
    <property type="match status" value="1"/>
</dbReference>
<name>A0A0H2RQJ3_9AGAM</name>
<dbReference type="Pfam" id="PF13881">
    <property type="entry name" value="Rad60-SLD_2"/>
    <property type="match status" value="1"/>
</dbReference>
<dbReference type="Proteomes" id="UP000053477">
    <property type="component" value="Unassembled WGS sequence"/>
</dbReference>
<organism evidence="2 3">
    <name type="scientific">Schizopora paradoxa</name>
    <dbReference type="NCBI Taxonomy" id="27342"/>
    <lineage>
        <taxon>Eukaryota</taxon>
        <taxon>Fungi</taxon>
        <taxon>Dikarya</taxon>
        <taxon>Basidiomycota</taxon>
        <taxon>Agaricomycotina</taxon>
        <taxon>Agaricomycetes</taxon>
        <taxon>Hymenochaetales</taxon>
        <taxon>Schizoporaceae</taxon>
        <taxon>Schizopora</taxon>
    </lineage>
</organism>
<dbReference type="EMBL" id="KQ086163">
    <property type="protein sequence ID" value="KLO07066.1"/>
    <property type="molecule type" value="Genomic_DNA"/>
</dbReference>
<proteinExistence type="predicted"/>
<dbReference type="AlphaFoldDB" id="A0A0H2RQJ3"/>
<accession>A0A0H2RQJ3</accession>
<protein>
    <recommendedName>
        <fullName evidence="1">UBL3-like ubiquitin domain-containing protein</fullName>
    </recommendedName>
</protein>
<feature type="domain" description="UBL3-like ubiquitin" evidence="1">
    <location>
        <begin position="12"/>
        <end position="115"/>
    </location>
</feature>
<gene>
    <name evidence="2" type="ORF">SCHPADRAFT_837148</name>
</gene>
<dbReference type="InterPro" id="IPR039540">
    <property type="entry name" value="UBL3-like_ubiquitin_dom"/>
</dbReference>
<dbReference type="InParanoid" id="A0A0H2RQJ3"/>
<dbReference type="Gene3D" id="3.10.20.90">
    <property type="entry name" value="Phosphatidylinositol 3-kinase Catalytic Subunit, Chain A, domain 1"/>
    <property type="match status" value="1"/>
</dbReference>
<dbReference type="InterPro" id="IPR029071">
    <property type="entry name" value="Ubiquitin-like_domsf"/>
</dbReference>
<sequence>MPVEPPIPQTPQISLKLLLISGTRKVMSFDATTLVSRVKELIWNGWQSDWQEERPPTPSYLWIVHLGKVLQDDSTLEGLSFPSWTPPSPPTSTVVHLWIRNAPPPAVDDSTLKKKARRVTMRSNSTRPLSTHATQTPAAADVTADEHGSGCCGGGCIIC</sequence>
<reference evidence="2 3" key="1">
    <citation type="submission" date="2015-04" db="EMBL/GenBank/DDBJ databases">
        <title>Complete genome sequence of Schizopora paradoxa KUC8140, a cosmopolitan wood degrader in East Asia.</title>
        <authorList>
            <consortium name="DOE Joint Genome Institute"/>
            <person name="Min B."/>
            <person name="Park H."/>
            <person name="Jang Y."/>
            <person name="Kim J.-J."/>
            <person name="Kim K.H."/>
            <person name="Pangilinan J."/>
            <person name="Lipzen A."/>
            <person name="Riley R."/>
            <person name="Grigoriev I.V."/>
            <person name="Spatafora J.W."/>
            <person name="Choi I.-G."/>
        </authorList>
    </citation>
    <scope>NUCLEOTIDE SEQUENCE [LARGE SCALE GENOMIC DNA]</scope>
    <source>
        <strain evidence="2 3">KUC8140</strain>
    </source>
</reference>
<dbReference type="InterPro" id="IPR040015">
    <property type="entry name" value="UBL3-like"/>
</dbReference>